<proteinExistence type="predicted"/>
<dbReference type="Proteomes" id="UP001501495">
    <property type="component" value="Unassembled WGS sequence"/>
</dbReference>
<accession>A0ABP7XIE9</accession>
<sequence length="208" mass="21089">MPRPLVPRRVAPLLAAALLAPLLVVGALAPAQAAPACTVPGVKAASRAAAAIFVGTVESSTVSGTTDGPNRGTRIVHRVRVSGVWKGTSDITTDDVEVVTRGTGARSGCPLGRLAKDDRFVFFAQPDGDAWAVAADDGTTEATQALTDRLDRIYGAASAPVSPEPQPAVFSPVDTAAPLSTGRAAAPGAALVLLGLLGLVVVRRVNRG</sequence>
<keyword evidence="1" id="KW-0472">Membrane</keyword>
<keyword evidence="2" id="KW-0732">Signal</keyword>
<evidence type="ECO:0000313" key="4">
    <source>
        <dbReference type="Proteomes" id="UP001501495"/>
    </source>
</evidence>
<reference evidence="4" key="1">
    <citation type="journal article" date="2019" name="Int. J. Syst. Evol. Microbiol.">
        <title>The Global Catalogue of Microorganisms (GCM) 10K type strain sequencing project: providing services to taxonomists for standard genome sequencing and annotation.</title>
        <authorList>
            <consortium name="The Broad Institute Genomics Platform"/>
            <consortium name="The Broad Institute Genome Sequencing Center for Infectious Disease"/>
            <person name="Wu L."/>
            <person name="Ma J."/>
        </authorList>
    </citation>
    <scope>NUCLEOTIDE SEQUENCE [LARGE SCALE GENOMIC DNA]</scope>
    <source>
        <strain evidence="4">JCM 16703</strain>
    </source>
</reference>
<keyword evidence="1" id="KW-0812">Transmembrane</keyword>
<feature type="signal peptide" evidence="2">
    <location>
        <begin position="1"/>
        <end position="33"/>
    </location>
</feature>
<name>A0ABP7XIE9_9ACTN</name>
<organism evidence="3 4">
    <name type="scientific">Nocardioides fonticola</name>
    <dbReference type="NCBI Taxonomy" id="450363"/>
    <lineage>
        <taxon>Bacteria</taxon>
        <taxon>Bacillati</taxon>
        <taxon>Actinomycetota</taxon>
        <taxon>Actinomycetes</taxon>
        <taxon>Propionibacteriales</taxon>
        <taxon>Nocardioidaceae</taxon>
        <taxon>Nocardioides</taxon>
    </lineage>
</organism>
<evidence type="ECO:0000256" key="2">
    <source>
        <dbReference type="SAM" id="SignalP"/>
    </source>
</evidence>
<feature type="transmembrane region" description="Helical" evidence="1">
    <location>
        <begin position="184"/>
        <end position="202"/>
    </location>
</feature>
<keyword evidence="4" id="KW-1185">Reference proteome</keyword>
<gene>
    <name evidence="3" type="ORF">GCM10022215_14050</name>
</gene>
<comment type="caution">
    <text evidence="3">The sequence shown here is derived from an EMBL/GenBank/DDBJ whole genome shotgun (WGS) entry which is preliminary data.</text>
</comment>
<dbReference type="EMBL" id="BAAAZH010000011">
    <property type="protein sequence ID" value="GAA4115310.1"/>
    <property type="molecule type" value="Genomic_DNA"/>
</dbReference>
<evidence type="ECO:0000256" key="1">
    <source>
        <dbReference type="SAM" id="Phobius"/>
    </source>
</evidence>
<evidence type="ECO:0000313" key="3">
    <source>
        <dbReference type="EMBL" id="GAA4115310.1"/>
    </source>
</evidence>
<keyword evidence="1" id="KW-1133">Transmembrane helix</keyword>
<feature type="chain" id="PRO_5046574419" evidence="2">
    <location>
        <begin position="34"/>
        <end position="208"/>
    </location>
</feature>
<protein>
    <submittedName>
        <fullName evidence="3">Uncharacterized protein</fullName>
    </submittedName>
</protein>
<dbReference type="RefSeq" id="WP_344732583.1">
    <property type="nucleotide sequence ID" value="NZ_BAAAZH010000011.1"/>
</dbReference>